<reference evidence="2 3" key="1">
    <citation type="submission" date="2024-02" db="EMBL/GenBank/DDBJ databases">
        <authorList>
            <person name="Chen Y."/>
            <person name="Shah S."/>
            <person name="Dougan E. K."/>
            <person name="Thang M."/>
            <person name="Chan C."/>
        </authorList>
    </citation>
    <scope>NUCLEOTIDE SEQUENCE [LARGE SCALE GENOMIC DNA]</scope>
</reference>
<feature type="domain" description="C2" evidence="1">
    <location>
        <begin position="537"/>
        <end position="674"/>
    </location>
</feature>
<dbReference type="PROSITE" id="PS50004">
    <property type="entry name" value="C2"/>
    <property type="match status" value="2"/>
</dbReference>
<keyword evidence="3" id="KW-1185">Reference proteome</keyword>
<dbReference type="Gene3D" id="3.40.190.10">
    <property type="entry name" value="Periplasmic binding protein-like II"/>
    <property type="match status" value="2"/>
</dbReference>
<dbReference type="Pfam" id="PF00168">
    <property type="entry name" value="C2"/>
    <property type="match status" value="2"/>
</dbReference>
<evidence type="ECO:0000313" key="2">
    <source>
        <dbReference type="EMBL" id="CAK9000457.1"/>
    </source>
</evidence>
<dbReference type="CDD" id="cd00030">
    <property type="entry name" value="C2"/>
    <property type="match status" value="1"/>
</dbReference>
<gene>
    <name evidence="2" type="ORF">SCF082_LOCUS6502</name>
</gene>
<dbReference type="InterPro" id="IPR035892">
    <property type="entry name" value="C2_domain_sf"/>
</dbReference>
<dbReference type="SUPFAM" id="SSF49562">
    <property type="entry name" value="C2 domain (Calcium/lipid-binding domain, CaLB)"/>
    <property type="match status" value="2"/>
</dbReference>
<comment type="caution">
    <text evidence="2">The sequence shown here is derived from an EMBL/GenBank/DDBJ whole genome shotgun (WGS) entry which is preliminary data.</text>
</comment>
<dbReference type="InterPro" id="IPR000008">
    <property type="entry name" value="C2_dom"/>
</dbReference>
<evidence type="ECO:0000313" key="3">
    <source>
        <dbReference type="Proteomes" id="UP001642464"/>
    </source>
</evidence>
<evidence type="ECO:0000259" key="1">
    <source>
        <dbReference type="PROSITE" id="PS50004"/>
    </source>
</evidence>
<dbReference type="SUPFAM" id="SSF56104">
    <property type="entry name" value="SAICAR synthase-like"/>
    <property type="match status" value="1"/>
</dbReference>
<dbReference type="Gene3D" id="2.60.40.150">
    <property type="entry name" value="C2 domain"/>
    <property type="match status" value="2"/>
</dbReference>
<accession>A0ABP0IEL2</accession>
<proteinExistence type="predicted"/>
<name>A0ABP0IEL2_9DINO</name>
<feature type="domain" description="C2" evidence="1">
    <location>
        <begin position="1"/>
        <end position="88"/>
    </location>
</feature>
<sequence length="1250" mass="138600">MDPYTVVELVETGARKEIARTRIDWNADKHPHFEHTCRGQPFKMGSSAQVEFQVMEGNVLARPTFCGKATTSLQRLAQPFVPLLEGQTPAPIVGTSTGPAARLVTGRRVIDLELLLEQEVTGHIFVQALLVQLPPAVRPVAGGESLSRVDEELFEDSVERLGVSGGSAAFFKLRLKSQSRPMDYFIGKDLSHAEDEVNFYEEALQLQRQRGAAGLGPLLGYTLEYAGVLTHTEIHPRAAGRTELLVMRNLRCGAVKFRFLDIKIGQKTAQVGWQGKSRAAALRQSLVDGITNSSCEGFRLEGFDGRPPALESMDPLLDLGMSGNAKMAHKALRVMLQRMPAVEMLLHWLDLHQEPLDVEDHELPGRLCTTELAEVVGHEAVRGLYGLAVACRRSPVPQKWIGSSVGLGFDAGHVPKREHGEEEVRKSTVVCIFDWGRSELNTMQKHMQLSEKDQLDRIEFWRYYMGGIDRLAWEAARAYHHRFSCRKWSLLTFKAGNDFIGRLSVPVEETSGEVCAELSSKDRNHVVGDYWRGAATLTYSITWRAFPQPSRLKGAWRVHLIRAQHLPRQDKMQLRTTSDPMCEITACAEDEHGLLCLRQVSSVKVRHLDPEWGETFDLPVATEERISLENLFLPEKIPQWIKDQLMNGRSSSRWSWTESHQETEALEKALDTWKSRLDLASATVEDAFEDPSPDGEAAGVVAWSSGKDFKDSKEESKLTVPREENKWTVRVIDTDRGRAPEPVARFVWFVVAPGSRALEAAVLSELDARNLCDAWCFKRHPFGRTNAAIQRVCGDDQVPPELSGRWVSIDRRSEHQSCTSGRGTELAHVASRAQDASPGRVKPRLRVGCAVGITASPVQFGIVHHGSVEQLPFHLHWVKCPPDADAVLAMLGAGLLDVAILHTEDVVHAVSMGSSLRICGTYTSSPRCFGLYILNQKKDEESETLRSPCGLLHNSLGSQLALHILGQERDWRAQGDLYLRQLASLDAAKTALASGRVQALLWERHMAYDCVSSGEWVEAWQATLPWSSSLYVATRDSAYAKAKSIQSFIQWTRSCSEEFLEADSAEAAGQLLANSYRLTGLAVIAWLSSMRWWCRSEVRKGDLTDTLKHLLLANLIKSPSHLNHPVKSVARSFCELLEEGKLESYGSQRGGHLEEEGWVPLDTFTSGGAWREGSGTGHHVGGLGLRAESTRAPNAANWGANASIATPSRRANACPASYSVQDVACQCSTGQIATAKGMWRLRGLALRFVS</sequence>
<organism evidence="2 3">
    <name type="scientific">Durusdinium trenchii</name>
    <dbReference type="NCBI Taxonomy" id="1381693"/>
    <lineage>
        <taxon>Eukaryota</taxon>
        <taxon>Sar</taxon>
        <taxon>Alveolata</taxon>
        <taxon>Dinophyceae</taxon>
        <taxon>Suessiales</taxon>
        <taxon>Symbiodiniaceae</taxon>
        <taxon>Durusdinium</taxon>
    </lineage>
</organism>
<dbReference type="EMBL" id="CAXAMM010003570">
    <property type="protein sequence ID" value="CAK9000457.1"/>
    <property type="molecule type" value="Genomic_DNA"/>
</dbReference>
<protein>
    <recommendedName>
        <fullName evidence="1">C2 domain-containing protein</fullName>
    </recommendedName>
</protein>
<dbReference type="Proteomes" id="UP001642464">
    <property type="component" value="Unassembled WGS sequence"/>
</dbReference>